<name>A0A6S6SAJ4_9BACT</name>
<evidence type="ECO:0000259" key="5">
    <source>
        <dbReference type="PROSITE" id="PS51192"/>
    </source>
</evidence>
<dbReference type="PANTHER" id="PTHR43519">
    <property type="entry name" value="ATP-DEPENDENT RNA HELICASE HRPB"/>
    <property type="match status" value="1"/>
</dbReference>
<dbReference type="Pfam" id="PF00270">
    <property type="entry name" value="DEAD"/>
    <property type="match status" value="1"/>
</dbReference>
<keyword evidence="3 7" id="KW-0347">Helicase</keyword>
<evidence type="ECO:0000256" key="4">
    <source>
        <dbReference type="ARBA" id="ARBA00022840"/>
    </source>
</evidence>
<dbReference type="SMART" id="SM00847">
    <property type="entry name" value="HA2"/>
    <property type="match status" value="1"/>
</dbReference>
<dbReference type="InterPro" id="IPR048333">
    <property type="entry name" value="HA2_WH"/>
</dbReference>
<dbReference type="InterPro" id="IPR027417">
    <property type="entry name" value="P-loop_NTPase"/>
</dbReference>
<keyword evidence="4" id="KW-0067">ATP-binding</keyword>
<dbReference type="InterPro" id="IPR007502">
    <property type="entry name" value="Helicase-assoc_dom"/>
</dbReference>
<evidence type="ECO:0000256" key="1">
    <source>
        <dbReference type="ARBA" id="ARBA00022741"/>
    </source>
</evidence>
<dbReference type="CDD" id="cd17990">
    <property type="entry name" value="DEXHc_HrpB"/>
    <property type="match status" value="1"/>
</dbReference>
<dbReference type="CDD" id="cd18791">
    <property type="entry name" value="SF2_C_RHA"/>
    <property type="match status" value="1"/>
</dbReference>
<dbReference type="Pfam" id="PF04408">
    <property type="entry name" value="WHD_HA2"/>
    <property type="match status" value="1"/>
</dbReference>
<dbReference type="PROSITE" id="PS51192">
    <property type="entry name" value="HELICASE_ATP_BIND_1"/>
    <property type="match status" value="1"/>
</dbReference>
<dbReference type="GO" id="GO:0004386">
    <property type="term" value="F:helicase activity"/>
    <property type="evidence" value="ECO:0007669"/>
    <property type="project" value="UniProtKB-KW"/>
</dbReference>
<evidence type="ECO:0000313" key="7">
    <source>
        <dbReference type="EMBL" id="CAA6806963.1"/>
    </source>
</evidence>
<dbReference type="SUPFAM" id="SSF52540">
    <property type="entry name" value="P-loop containing nucleoside triphosphate hydrolases"/>
    <property type="match status" value="1"/>
</dbReference>
<reference evidence="7" key="1">
    <citation type="submission" date="2020-01" db="EMBL/GenBank/DDBJ databases">
        <authorList>
            <person name="Meier V. D."/>
            <person name="Meier V D."/>
        </authorList>
    </citation>
    <scope>NUCLEOTIDE SEQUENCE</scope>
    <source>
        <strain evidence="7">HLG_WM_MAG_05</strain>
    </source>
</reference>
<dbReference type="InterPro" id="IPR014001">
    <property type="entry name" value="Helicase_ATP-bd"/>
</dbReference>
<dbReference type="InterPro" id="IPR049614">
    <property type="entry name" value="HrpB_DEXH"/>
</dbReference>
<evidence type="ECO:0000259" key="6">
    <source>
        <dbReference type="PROSITE" id="PS51194"/>
    </source>
</evidence>
<dbReference type="Gene3D" id="3.40.50.300">
    <property type="entry name" value="P-loop containing nucleotide triphosphate hydrolases"/>
    <property type="match status" value="2"/>
</dbReference>
<accession>A0A6S6SAJ4</accession>
<sequence>MQNLPITQVIPDVKKQLQAHNRLVLQAPPGAGKTTALPLALLDEPWLEGKKIIMLEPRRLAVRSSAARMAELLGEKVGERVGYQIKMDSKQSSKTKILIVTEGILTRKLQQDPSLEEYALVIFDEFHERSIHADLSLALSLESQTVLREDLKLLVMSATLNTTAISKLLDNAPIITSEGRTYPVERIYLDKTAPQPSKKDLPSTVHRLLIKLLRQEEGNILVFLSGVREIKKVEKLLQANKLEDVYISTLYGTLSKSQQDRAIKAPPRGTRKVVLSTNIAQTSLTIEGIKLVVDSGLHNVSVFNPFSGMNKLESQFISKDSAIQRAGRAGRLSAGKAYHLWHESKILLDHDVPEILSADLSQVLLELAVWGNDDMSQLSWMDIPSSTAIAHAKKLLQQLGALDEEGTITSHGHAMSRYPMHPRLAHMMLRAKEMNLSYEASLLAVLISEKDIYKNSFSSDLKERVVVLHDVRVQNAVSTNYVNIAQCKTLLKSAKHIEKNQKESINAGLLGILLAFAYPDRLALQRPHKRESYLLSNGKGASLHHEDELFNARLLVVADVAGDNTNACIYKAIEVIQADIEEHLQEQIATSQLVEWNEEQERVDVREVQRLGAITLQERQINNASNEEVIEVLIAELEEMGMEALNISQEAQTLRERVNFVNHYAHEHALDFPDFNDEYLLENMDEWLAPYLEDITTLRACRNLDLHNILLGLLSFEQTQALDKLAPKRLTVASGSNIAIDYANAQQPILAVRLQEMLGTKSTPLLLNRKVKVMIHLLSPAKRPLQITQDLENFWNNAYEDVKKEMRGKYKKHYWPDDPLEAVATSQTKKHMMK</sequence>
<evidence type="ECO:0000256" key="2">
    <source>
        <dbReference type="ARBA" id="ARBA00022801"/>
    </source>
</evidence>
<dbReference type="NCBIfam" id="TIGR01970">
    <property type="entry name" value="DEAH_box_HrpB"/>
    <property type="match status" value="1"/>
</dbReference>
<keyword evidence="2" id="KW-0378">Hydrolase</keyword>
<feature type="domain" description="Helicase C-terminal" evidence="6">
    <location>
        <begin position="204"/>
        <end position="371"/>
    </location>
</feature>
<dbReference type="PROSITE" id="PS51194">
    <property type="entry name" value="HELICASE_CTER"/>
    <property type="match status" value="1"/>
</dbReference>
<dbReference type="AlphaFoldDB" id="A0A6S6SAJ4"/>
<dbReference type="InterPro" id="IPR011545">
    <property type="entry name" value="DEAD/DEAH_box_helicase_dom"/>
</dbReference>
<dbReference type="Pfam" id="PF00271">
    <property type="entry name" value="Helicase_C"/>
    <property type="match status" value="1"/>
</dbReference>
<protein>
    <submittedName>
        <fullName evidence="7">ATP-dependent helicase HrpB</fullName>
    </submittedName>
</protein>
<dbReference type="FunFam" id="3.40.50.300:FF:002125">
    <property type="entry name" value="ATP-dependent helicase HrpB"/>
    <property type="match status" value="1"/>
</dbReference>
<feature type="domain" description="Helicase ATP-binding" evidence="5">
    <location>
        <begin position="14"/>
        <end position="178"/>
    </location>
</feature>
<dbReference type="InterPro" id="IPR010225">
    <property type="entry name" value="HrpB"/>
</dbReference>
<proteinExistence type="predicted"/>
<dbReference type="GO" id="GO:0003676">
    <property type="term" value="F:nucleic acid binding"/>
    <property type="evidence" value="ECO:0007669"/>
    <property type="project" value="InterPro"/>
</dbReference>
<dbReference type="PANTHER" id="PTHR43519:SF1">
    <property type="entry name" value="ATP-DEPENDENT RNA HELICASE HRPB"/>
    <property type="match status" value="1"/>
</dbReference>
<dbReference type="Pfam" id="PF08482">
    <property type="entry name" value="HrpB_C"/>
    <property type="match status" value="1"/>
</dbReference>
<evidence type="ECO:0000256" key="3">
    <source>
        <dbReference type="ARBA" id="ARBA00022806"/>
    </source>
</evidence>
<organism evidence="7">
    <name type="scientific">uncultured Sulfurovum sp</name>
    <dbReference type="NCBI Taxonomy" id="269237"/>
    <lineage>
        <taxon>Bacteria</taxon>
        <taxon>Pseudomonadati</taxon>
        <taxon>Campylobacterota</taxon>
        <taxon>Epsilonproteobacteria</taxon>
        <taxon>Campylobacterales</taxon>
        <taxon>Sulfurovaceae</taxon>
        <taxon>Sulfurovum</taxon>
        <taxon>environmental samples</taxon>
    </lineage>
</organism>
<dbReference type="SMART" id="SM00490">
    <property type="entry name" value="HELICc"/>
    <property type="match status" value="1"/>
</dbReference>
<dbReference type="PIRSF" id="PIRSF005496">
    <property type="entry name" value="ATP_hel_hrpB"/>
    <property type="match status" value="1"/>
</dbReference>
<gene>
    <name evidence="7" type="ORF">HELGO_WM34304</name>
</gene>
<dbReference type="EMBL" id="CACVAU010000024">
    <property type="protein sequence ID" value="CAA6806963.1"/>
    <property type="molecule type" value="Genomic_DNA"/>
</dbReference>
<dbReference type="InterPro" id="IPR013689">
    <property type="entry name" value="RNA_helicase_ATP-dep_HrpB_C"/>
</dbReference>
<keyword evidence="1" id="KW-0547">Nucleotide-binding</keyword>
<dbReference type="InterPro" id="IPR001650">
    <property type="entry name" value="Helicase_C-like"/>
</dbReference>
<dbReference type="Gene3D" id="1.20.120.1080">
    <property type="match status" value="1"/>
</dbReference>
<dbReference type="GO" id="GO:0016787">
    <property type="term" value="F:hydrolase activity"/>
    <property type="evidence" value="ECO:0007669"/>
    <property type="project" value="UniProtKB-KW"/>
</dbReference>
<dbReference type="GO" id="GO:0005524">
    <property type="term" value="F:ATP binding"/>
    <property type="evidence" value="ECO:0007669"/>
    <property type="project" value="UniProtKB-KW"/>
</dbReference>
<dbReference type="SMART" id="SM00487">
    <property type="entry name" value="DEXDc"/>
    <property type="match status" value="1"/>
</dbReference>